<keyword evidence="2" id="KW-0378">Hydrolase</keyword>
<keyword evidence="3" id="KW-0347">Helicase</keyword>
<dbReference type="Gene3D" id="3.40.50.300">
    <property type="entry name" value="P-loop containing nucleotide triphosphate hydrolases"/>
    <property type="match status" value="1"/>
</dbReference>
<feature type="short sequence motif" description="Q motif" evidence="5">
    <location>
        <begin position="118"/>
        <end position="146"/>
    </location>
</feature>
<protein>
    <recommendedName>
        <fullName evidence="7">DEAD-box RNA helicase Q domain-containing protein</fullName>
    </recommendedName>
</protein>
<keyword evidence="9" id="KW-1185">Reference proteome</keyword>
<comment type="caution">
    <text evidence="8">The sequence shown here is derived from an EMBL/GenBank/DDBJ whole genome shotgun (WGS) entry which is preliminary data.</text>
</comment>
<dbReference type="EMBL" id="CAXAMM010032524">
    <property type="protein sequence ID" value="CAK9069859.1"/>
    <property type="molecule type" value="Genomic_DNA"/>
</dbReference>
<evidence type="ECO:0000256" key="1">
    <source>
        <dbReference type="ARBA" id="ARBA00022741"/>
    </source>
</evidence>
<accession>A0ABP0P481</accession>
<evidence type="ECO:0000256" key="3">
    <source>
        <dbReference type="ARBA" id="ARBA00022806"/>
    </source>
</evidence>
<organism evidence="8 9">
    <name type="scientific">Durusdinium trenchii</name>
    <dbReference type="NCBI Taxonomy" id="1381693"/>
    <lineage>
        <taxon>Eukaryota</taxon>
        <taxon>Sar</taxon>
        <taxon>Alveolata</taxon>
        <taxon>Dinophyceae</taxon>
        <taxon>Suessiales</taxon>
        <taxon>Symbiodiniaceae</taxon>
        <taxon>Durusdinium</taxon>
    </lineage>
</organism>
<keyword evidence="4" id="KW-0067">ATP-binding</keyword>
<name>A0ABP0P481_9DINO</name>
<reference evidence="8 9" key="1">
    <citation type="submission" date="2024-02" db="EMBL/GenBank/DDBJ databases">
        <authorList>
            <person name="Chen Y."/>
            <person name="Shah S."/>
            <person name="Dougan E. K."/>
            <person name="Thang M."/>
            <person name="Chan C."/>
        </authorList>
    </citation>
    <scope>NUCLEOTIDE SEQUENCE [LARGE SCALE GENOMIC DNA]</scope>
</reference>
<dbReference type="InterPro" id="IPR027417">
    <property type="entry name" value="P-loop_NTPase"/>
</dbReference>
<evidence type="ECO:0000256" key="5">
    <source>
        <dbReference type="PROSITE-ProRule" id="PRU00552"/>
    </source>
</evidence>
<dbReference type="Proteomes" id="UP001642464">
    <property type="component" value="Unassembled WGS sequence"/>
</dbReference>
<evidence type="ECO:0000256" key="4">
    <source>
        <dbReference type="ARBA" id="ARBA00022840"/>
    </source>
</evidence>
<evidence type="ECO:0000313" key="9">
    <source>
        <dbReference type="Proteomes" id="UP001642464"/>
    </source>
</evidence>
<evidence type="ECO:0000256" key="6">
    <source>
        <dbReference type="SAM" id="MobiDB-lite"/>
    </source>
</evidence>
<feature type="region of interest" description="Disordered" evidence="6">
    <location>
        <begin position="1"/>
        <end position="28"/>
    </location>
</feature>
<proteinExistence type="predicted"/>
<evidence type="ECO:0000313" key="8">
    <source>
        <dbReference type="EMBL" id="CAK9069859.1"/>
    </source>
</evidence>
<dbReference type="PROSITE" id="PS51195">
    <property type="entry name" value="Q_MOTIF"/>
    <property type="match status" value="1"/>
</dbReference>
<feature type="compositionally biased region" description="Basic and acidic residues" evidence="6">
    <location>
        <begin position="80"/>
        <end position="91"/>
    </location>
</feature>
<feature type="region of interest" description="Disordered" evidence="6">
    <location>
        <begin position="71"/>
        <end position="91"/>
    </location>
</feature>
<gene>
    <name evidence="8" type="ORF">SCF082_LOCUS34886</name>
</gene>
<evidence type="ECO:0000259" key="7">
    <source>
        <dbReference type="PROSITE" id="PS51195"/>
    </source>
</evidence>
<feature type="domain" description="DEAD-box RNA helicase Q" evidence="7">
    <location>
        <begin position="118"/>
        <end position="146"/>
    </location>
</feature>
<keyword evidence="1" id="KW-0547">Nucleotide-binding</keyword>
<evidence type="ECO:0000256" key="2">
    <source>
        <dbReference type="ARBA" id="ARBA00022801"/>
    </source>
</evidence>
<dbReference type="InterPro" id="IPR014014">
    <property type="entry name" value="RNA_helicase_DEAD_Q_motif"/>
</dbReference>
<sequence length="158" mass="17873">MPKKRRRASKASADGLPQEGQSPAFRRKGWKSVELDLDMMKEFEAQGGLFLEEADPDEIGVEYLAEPKLPAAKKRKKTKKNVESEDLSKENERLRKELDELRNKTEVQEEELASTELSAWAQFELHPKLMVGLARQKFTSPTPVQVQCSVSGSFPLEG</sequence>